<dbReference type="InterPro" id="IPR013705">
    <property type="entry name" value="Sterol_MeTrfase_C"/>
</dbReference>
<protein>
    <submittedName>
        <fullName evidence="4">Uncharacterized protein</fullName>
    </submittedName>
</protein>
<dbReference type="GO" id="GO:0006694">
    <property type="term" value="P:steroid biosynthetic process"/>
    <property type="evidence" value="ECO:0007669"/>
    <property type="project" value="InterPro"/>
</dbReference>
<dbReference type="SUPFAM" id="SSF51621">
    <property type="entry name" value="Phosphoenolpyruvate/pyruvate domain"/>
    <property type="match status" value="1"/>
</dbReference>
<proteinExistence type="predicted"/>
<dbReference type="Pfam" id="PF13714">
    <property type="entry name" value="PEP_mutase"/>
    <property type="match status" value="1"/>
</dbReference>
<feature type="domain" description="Sterol methyltransferase C-terminal" evidence="2">
    <location>
        <begin position="291"/>
        <end position="335"/>
    </location>
</feature>
<feature type="region of interest" description="Disordered" evidence="1">
    <location>
        <begin position="196"/>
        <end position="225"/>
    </location>
</feature>
<feature type="compositionally biased region" description="Basic and acidic residues" evidence="1">
    <location>
        <begin position="196"/>
        <end position="216"/>
    </location>
</feature>
<evidence type="ECO:0000259" key="2">
    <source>
        <dbReference type="Pfam" id="PF08498"/>
    </source>
</evidence>
<dbReference type="Pfam" id="PF08498">
    <property type="entry name" value="Sterol_MT_C"/>
    <property type="match status" value="1"/>
</dbReference>
<feature type="domain" description="Retrovirus-related Pol polyprotein from transposon TNT 1-94-like beta-barrel" evidence="3">
    <location>
        <begin position="121"/>
        <end position="191"/>
    </location>
</feature>
<reference evidence="4" key="1">
    <citation type="journal article" date="2019" name="Sci. Rep.">
        <title>Draft genome of Tanacetum cinerariifolium, the natural source of mosquito coil.</title>
        <authorList>
            <person name="Yamashiro T."/>
            <person name="Shiraishi A."/>
            <person name="Satake H."/>
            <person name="Nakayama K."/>
        </authorList>
    </citation>
    <scope>NUCLEOTIDE SEQUENCE</scope>
</reference>
<dbReference type="Gene3D" id="3.20.20.60">
    <property type="entry name" value="Phosphoenolpyruvate-binding domains"/>
    <property type="match status" value="1"/>
</dbReference>
<dbReference type="InterPro" id="IPR054722">
    <property type="entry name" value="PolX-like_BBD"/>
</dbReference>
<dbReference type="PANTHER" id="PTHR47592:SF27">
    <property type="entry name" value="OS08G0421700 PROTEIN"/>
    <property type="match status" value="1"/>
</dbReference>
<dbReference type="EMBL" id="BKCJ010006631">
    <property type="protein sequence ID" value="GEU73142.1"/>
    <property type="molecule type" value="Genomic_DNA"/>
</dbReference>
<organism evidence="4">
    <name type="scientific">Tanacetum cinerariifolium</name>
    <name type="common">Dalmatian daisy</name>
    <name type="synonym">Chrysanthemum cinerariifolium</name>
    <dbReference type="NCBI Taxonomy" id="118510"/>
    <lineage>
        <taxon>Eukaryota</taxon>
        <taxon>Viridiplantae</taxon>
        <taxon>Streptophyta</taxon>
        <taxon>Embryophyta</taxon>
        <taxon>Tracheophyta</taxon>
        <taxon>Spermatophyta</taxon>
        <taxon>Magnoliopsida</taxon>
        <taxon>eudicotyledons</taxon>
        <taxon>Gunneridae</taxon>
        <taxon>Pentapetalae</taxon>
        <taxon>asterids</taxon>
        <taxon>campanulids</taxon>
        <taxon>Asterales</taxon>
        <taxon>Asteraceae</taxon>
        <taxon>Asteroideae</taxon>
        <taxon>Anthemideae</taxon>
        <taxon>Anthemidinae</taxon>
        <taxon>Tanacetum</taxon>
    </lineage>
</organism>
<evidence type="ECO:0000259" key="3">
    <source>
        <dbReference type="Pfam" id="PF22936"/>
    </source>
</evidence>
<accession>A0A6L2MK25</accession>
<sequence length="335" mass="38036">MLDQGRLITEAVSIPVIGDGDNGYANAMNVKITFKEFIKAGFAGILLEDQNEHKYYKRKEMSVEDLVVHLRIEEDNKVAEKNTYAPDSAKVNDNMDMIAMVSDVISMISEVNLVGSNKRGWWVDTGATRYVCADKSMFHSFRAVDNGDKLYMGNSVTANIKGEGEVIFKMTSGKELKLTNVLYVLEIRKNLRPRKQDDNDLQDERQDQREEEEVKPRRSKKARTKKSFGPDFVSFMVENEPMSYQEAIFKKKMKADGTIDKYKERLVIKAFRQREGLDYFDTYSPVTFRLTAATGHFITKNMVITLEYVGLAPKGSQRVQSFLKKAAKGLVGGGK</sequence>
<dbReference type="Pfam" id="PF22936">
    <property type="entry name" value="Pol_BBD"/>
    <property type="match status" value="1"/>
</dbReference>
<gene>
    <name evidence="4" type="ORF">Tci_045120</name>
</gene>
<dbReference type="InterPro" id="IPR015813">
    <property type="entry name" value="Pyrv/PenolPyrv_kinase-like_dom"/>
</dbReference>
<dbReference type="PANTHER" id="PTHR47592">
    <property type="entry name" value="PBF68 PROTEIN"/>
    <property type="match status" value="1"/>
</dbReference>
<evidence type="ECO:0000313" key="4">
    <source>
        <dbReference type="EMBL" id="GEU73142.1"/>
    </source>
</evidence>
<comment type="caution">
    <text evidence="4">The sequence shown here is derived from an EMBL/GenBank/DDBJ whole genome shotgun (WGS) entry which is preliminary data.</text>
</comment>
<dbReference type="AlphaFoldDB" id="A0A6L2MK25"/>
<name>A0A6L2MK25_TANCI</name>
<dbReference type="GO" id="GO:0008168">
    <property type="term" value="F:methyltransferase activity"/>
    <property type="evidence" value="ECO:0007669"/>
    <property type="project" value="InterPro"/>
</dbReference>
<dbReference type="InterPro" id="IPR040442">
    <property type="entry name" value="Pyrv_kinase-like_dom_sf"/>
</dbReference>
<evidence type="ECO:0000256" key="1">
    <source>
        <dbReference type="SAM" id="MobiDB-lite"/>
    </source>
</evidence>